<dbReference type="EC" id="5.3.3.1" evidence="11"/>
<dbReference type="EC" id="1.1.3.6" evidence="13"/>
<dbReference type="AlphaFoldDB" id="A0A846RPU9"/>
<dbReference type="SUPFAM" id="SSF51905">
    <property type="entry name" value="FAD/NAD(P)-binding domain"/>
    <property type="match status" value="1"/>
</dbReference>
<evidence type="ECO:0000313" key="21">
    <source>
        <dbReference type="Proteomes" id="UP000547458"/>
    </source>
</evidence>
<dbReference type="GO" id="GO:0008203">
    <property type="term" value="P:cholesterol metabolic process"/>
    <property type="evidence" value="ECO:0007669"/>
    <property type="project" value="UniProtKB-KW"/>
</dbReference>
<keyword evidence="21" id="KW-1185">Reference proteome</keyword>
<evidence type="ECO:0000256" key="4">
    <source>
        <dbReference type="ARBA" id="ARBA00022630"/>
    </source>
</evidence>
<comment type="similarity">
    <text evidence="2">Belongs to the GMC oxidoreductase family.</text>
</comment>
<comment type="pathway">
    <text evidence="12">Steroid metabolism; cholesterol degradation.</text>
</comment>
<evidence type="ECO:0000256" key="13">
    <source>
        <dbReference type="ARBA" id="ARBA00049723"/>
    </source>
</evidence>
<keyword evidence="16" id="KW-0732">Signal</keyword>
<keyword evidence="8" id="KW-1207">Sterol metabolism</keyword>
<dbReference type="GO" id="GO:0016995">
    <property type="term" value="F:cholesterol oxidase activity"/>
    <property type="evidence" value="ECO:0007669"/>
    <property type="project" value="UniProtKB-EC"/>
</dbReference>
<feature type="domain" description="Glucose-methanol-choline oxidoreductase C-terminal" evidence="19">
    <location>
        <begin position="450"/>
        <end position="500"/>
    </location>
</feature>
<evidence type="ECO:0000256" key="8">
    <source>
        <dbReference type="ARBA" id="ARBA00023166"/>
    </source>
</evidence>
<evidence type="ECO:0000256" key="12">
    <source>
        <dbReference type="ARBA" id="ARBA00049645"/>
    </source>
</evidence>
<dbReference type="GO" id="GO:0004769">
    <property type="term" value="F:steroid Delta-isomerase activity"/>
    <property type="evidence" value="ECO:0007669"/>
    <property type="project" value="UniProtKB-EC"/>
</dbReference>
<dbReference type="InterPro" id="IPR052542">
    <property type="entry name" value="Cholesterol_Oxidase"/>
</dbReference>
<evidence type="ECO:0000256" key="7">
    <source>
        <dbReference type="ARBA" id="ARBA00023098"/>
    </source>
</evidence>
<dbReference type="PANTHER" id="PTHR47470">
    <property type="entry name" value="CHOLESTEROL OXIDASE"/>
    <property type="match status" value="1"/>
</dbReference>
<keyword evidence="4" id="KW-0285">Flavoprotein</keyword>
<dbReference type="GO" id="GO:0071949">
    <property type="term" value="F:FAD binding"/>
    <property type="evidence" value="ECO:0007669"/>
    <property type="project" value="InterPro"/>
</dbReference>
<evidence type="ECO:0000256" key="1">
    <source>
        <dbReference type="ARBA" id="ARBA00001974"/>
    </source>
</evidence>
<dbReference type="InterPro" id="IPR002938">
    <property type="entry name" value="FAD-bd"/>
</dbReference>
<comment type="caution">
    <text evidence="20">The sequence shown here is derived from an EMBL/GenBank/DDBJ whole genome shotgun (WGS) entry which is preliminary data.</text>
</comment>
<dbReference type="Pfam" id="PF05199">
    <property type="entry name" value="GMC_oxred_C"/>
    <property type="match status" value="1"/>
</dbReference>
<dbReference type="RefSeq" id="WP_167992569.1">
    <property type="nucleotide sequence ID" value="NZ_JAATJL010000001.1"/>
</dbReference>
<evidence type="ECO:0000256" key="15">
    <source>
        <dbReference type="ARBA" id="ARBA00049778"/>
    </source>
</evidence>
<evidence type="ECO:0000259" key="19">
    <source>
        <dbReference type="Pfam" id="PF05199"/>
    </source>
</evidence>
<evidence type="ECO:0000256" key="14">
    <source>
        <dbReference type="ARBA" id="ARBA00049744"/>
    </source>
</evidence>
<evidence type="ECO:0000256" key="6">
    <source>
        <dbReference type="ARBA" id="ARBA00023002"/>
    </source>
</evidence>
<reference evidence="20 21" key="1">
    <citation type="submission" date="2020-03" db="EMBL/GenBank/DDBJ databases">
        <title>Sequencing the genomes of 1000 actinobacteria strains.</title>
        <authorList>
            <person name="Klenk H.-P."/>
        </authorList>
    </citation>
    <scope>NUCLEOTIDE SEQUENCE [LARGE SCALE GENOMIC DNA]</scope>
    <source>
        <strain evidence="20 21">DSM 16403</strain>
    </source>
</reference>
<evidence type="ECO:0000259" key="18">
    <source>
        <dbReference type="Pfam" id="PF01494"/>
    </source>
</evidence>
<dbReference type="Pfam" id="PF00732">
    <property type="entry name" value="GMC_oxred_N"/>
    <property type="match status" value="1"/>
</dbReference>
<sequence length="515" mass="52733">MRATFSRRGFLSAAAASAAAAMIPGGSASAAEAADVVIIGSGYAGAVAALRLSQAGVSNLVLERGRRWEITSAGNTFCTGAAPDGRALWLGTSAPFLDRSVPRYTGVLEAVVGAGIVCLAGSGVGGGSLVNNAVMMQPQEADFQRSFGDRLSYAEMATTWYPRARTLNGASPIPDDILASPEYANARQTEAELQATGITAIRPDIAVDWSVVRDEIAGRATPSLIAGQCIFGVNSGAKRSVDHTILANAEATGRTTVRQLSSVSNIRKTVGGFQISVQELATDGSVLKEYKISARSVILAAGSLNTTRLLLKARDEGSIPQLPPGLGTGWGTGGDGIVLFRGSPSPQPAIGGPAHIVGSYRSQSGLPVSLLNFPLGVPTVDAVAREALAVGHVPAVGSLLRESVSGAIVPIWPVWNTRVLAAARAMNELVVTIENAVPGRTALLSSQLMTSHSLGGVVLSDLTSDSGEVKGVDGLYVMDASLIPGSTGGVPPALTVTALADRCVTIALQKGEFGA</sequence>
<dbReference type="EMBL" id="JAATJL010000001">
    <property type="protein sequence ID" value="NJC22167.1"/>
    <property type="molecule type" value="Genomic_DNA"/>
</dbReference>
<dbReference type="PROSITE" id="PS51318">
    <property type="entry name" value="TAT"/>
    <property type="match status" value="1"/>
</dbReference>
<evidence type="ECO:0000256" key="16">
    <source>
        <dbReference type="SAM" id="SignalP"/>
    </source>
</evidence>
<evidence type="ECO:0000259" key="17">
    <source>
        <dbReference type="Pfam" id="PF00732"/>
    </source>
</evidence>
<feature type="chain" id="PRO_5032415773" description="Cholesterol oxidase" evidence="16">
    <location>
        <begin position="31"/>
        <end position="515"/>
    </location>
</feature>
<accession>A0A846RPU9</accession>
<keyword evidence="7" id="KW-0443">Lipid metabolism</keyword>
<keyword evidence="3" id="KW-0153">Cholesterol metabolism</keyword>
<feature type="domain" description="FAD-binding" evidence="18">
    <location>
        <begin position="34"/>
        <end position="72"/>
    </location>
</feature>
<dbReference type="InterPro" id="IPR007867">
    <property type="entry name" value="GMC_OxRtase_C"/>
</dbReference>
<feature type="signal peptide" evidence="16">
    <location>
        <begin position="1"/>
        <end position="30"/>
    </location>
</feature>
<keyword evidence="6 20" id="KW-0560">Oxidoreductase</keyword>
<evidence type="ECO:0000256" key="2">
    <source>
        <dbReference type="ARBA" id="ARBA00010790"/>
    </source>
</evidence>
<gene>
    <name evidence="20" type="ORF">BJ994_001243</name>
</gene>
<keyword evidence="10" id="KW-0413">Isomerase</keyword>
<evidence type="ECO:0000256" key="5">
    <source>
        <dbReference type="ARBA" id="ARBA00022827"/>
    </source>
</evidence>
<evidence type="ECO:0000256" key="3">
    <source>
        <dbReference type="ARBA" id="ARBA00022548"/>
    </source>
</evidence>
<comment type="cofactor">
    <cofactor evidence="1">
        <name>FAD</name>
        <dbReference type="ChEBI" id="CHEBI:57692"/>
    </cofactor>
</comment>
<feature type="domain" description="Glucose-methanol-choline oxidoreductase N-terminal" evidence="17">
    <location>
        <begin position="226"/>
        <end position="312"/>
    </location>
</feature>
<dbReference type="InterPro" id="IPR036188">
    <property type="entry name" value="FAD/NAD-bd_sf"/>
</dbReference>
<dbReference type="InterPro" id="IPR000172">
    <property type="entry name" value="GMC_OxRdtase_N"/>
</dbReference>
<name>A0A846RPU9_9MICC</name>
<dbReference type="PANTHER" id="PTHR47470:SF1">
    <property type="entry name" value="FAD-DEPENDENT OXIDOREDUCTASE 2 FAD BINDING DOMAIN-CONTAINING PROTEIN"/>
    <property type="match status" value="1"/>
</dbReference>
<evidence type="ECO:0000256" key="11">
    <source>
        <dbReference type="ARBA" id="ARBA00038856"/>
    </source>
</evidence>
<keyword evidence="5" id="KW-0274">FAD</keyword>
<dbReference type="Proteomes" id="UP000547458">
    <property type="component" value="Unassembled WGS sequence"/>
</dbReference>
<proteinExistence type="inferred from homology"/>
<keyword evidence="9" id="KW-0753">Steroid metabolism</keyword>
<evidence type="ECO:0000313" key="20">
    <source>
        <dbReference type="EMBL" id="NJC22167.1"/>
    </source>
</evidence>
<evidence type="ECO:0000256" key="9">
    <source>
        <dbReference type="ARBA" id="ARBA00023221"/>
    </source>
</evidence>
<dbReference type="Gene3D" id="3.50.50.60">
    <property type="entry name" value="FAD/NAD(P)-binding domain"/>
    <property type="match status" value="1"/>
</dbReference>
<organism evidence="20 21">
    <name type="scientific">Arthrobacter pigmenti</name>
    <dbReference type="NCBI Taxonomy" id="271432"/>
    <lineage>
        <taxon>Bacteria</taxon>
        <taxon>Bacillati</taxon>
        <taxon>Actinomycetota</taxon>
        <taxon>Actinomycetes</taxon>
        <taxon>Micrococcales</taxon>
        <taxon>Micrococcaceae</taxon>
        <taxon>Arthrobacter</taxon>
    </lineage>
</organism>
<dbReference type="Pfam" id="PF01494">
    <property type="entry name" value="FAD_binding_3"/>
    <property type="match status" value="1"/>
</dbReference>
<protein>
    <recommendedName>
        <fullName evidence="14">Cholesterol oxidase</fullName>
        <ecNumber evidence="13">1.1.3.6</ecNumber>
        <ecNumber evidence="11">5.3.3.1</ecNumber>
    </recommendedName>
    <alternativeName>
        <fullName evidence="15">Cholesterol isomerase</fullName>
    </alternativeName>
</protein>
<dbReference type="InterPro" id="IPR006311">
    <property type="entry name" value="TAT_signal"/>
</dbReference>
<dbReference type="Gene3D" id="3.30.410.10">
    <property type="entry name" value="Cholesterol Oxidase, domain 2"/>
    <property type="match status" value="1"/>
</dbReference>
<evidence type="ECO:0000256" key="10">
    <source>
        <dbReference type="ARBA" id="ARBA00023235"/>
    </source>
</evidence>